<organism evidence="1 2">
    <name type="scientific">Fomitopsis schrenkii</name>
    <name type="common">Brown rot fungus</name>
    <dbReference type="NCBI Taxonomy" id="2126942"/>
    <lineage>
        <taxon>Eukaryota</taxon>
        <taxon>Fungi</taxon>
        <taxon>Dikarya</taxon>
        <taxon>Basidiomycota</taxon>
        <taxon>Agaricomycotina</taxon>
        <taxon>Agaricomycetes</taxon>
        <taxon>Polyporales</taxon>
        <taxon>Fomitopsis</taxon>
    </lineage>
</organism>
<feature type="non-terminal residue" evidence="1">
    <location>
        <position position="1"/>
    </location>
</feature>
<proteinExistence type="predicted"/>
<dbReference type="Proteomes" id="UP000015241">
    <property type="component" value="Unassembled WGS sequence"/>
</dbReference>
<gene>
    <name evidence="1" type="ORF">FOMPIDRAFT_1100116</name>
</gene>
<dbReference type="InParanoid" id="S8E6W8"/>
<dbReference type="eggNOG" id="ENOG502SXYK">
    <property type="taxonomic scope" value="Eukaryota"/>
</dbReference>
<dbReference type="HOGENOM" id="CLU_131643_2_0_1"/>
<sequence length="69" mass="7737">CAICLGRHPHRVFTCDARKTWDQAHDTITKRVDKNLPLVLVSSGQTLCGDWQRPAGCISHSHDSRHLCS</sequence>
<dbReference type="AlphaFoldDB" id="S8E6W8"/>
<evidence type="ECO:0000313" key="1">
    <source>
        <dbReference type="EMBL" id="EPT00403.1"/>
    </source>
</evidence>
<feature type="non-terminal residue" evidence="1">
    <location>
        <position position="69"/>
    </location>
</feature>
<name>S8E6W8_FOMSC</name>
<keyword evidence="2" id="KW-1185">Reference proteome</keyword>
<protein>
    <submittedName>
        <fullName evidence="1">Uncharacterized protein</fullName>
    </submittedName>
</protein>
<evidence type="ECO:0000313" key="2">
    <source>
        <dbReference type="Proteomes" id="UP000015241"/>
    </source>
</evidence>
<accession>S8E6W8</accession>
<reference evidence="1 2" key="1">
    <citation type="journal article" date="2012" name="Science">
        <title>The Paleozoic origin of enzymatic lignin decomposition reconstructed from 31 fungal genomes.</title>
        <authorList>
            <person name="Floudas D."/>
            <person name="Binder M."/>
            <person name="Riley R."/>
            <person name="Barry K."/>
            <person name="Blanchette R.A."/>
            <person name="Henrissat B."/>
            <person name="Martinez A.T."/>
            <person name="Otillar R."/>
            <person name="Spatafora J.W."/>
            <person name="Yadav J.S."/>
            <person name="Aerts A."/>
            <person name="Benoit I."/>
            <person name="Boyd A."/>
            <person name="Carlson A."/>
            <person name="Copeland A."/>
            <person name="Coutinho P.M."/>
            <person name="de Vries R.P."/>
            <person name="Ferreira P."/>
            <person name="Findley K."/>
            <person name="Foster B."/>
            <person name="Gaskell J."/>
            <person name="Glotzer D."/>
            <person name="Gorecki P."/>
            <person name="Heitman J."/>
            <person name="Hesse C."/>
            <person name="Hori C."/>
            <person name="Igarashi K."/>
            <person name="Jurgens J.A."/>
            <person name="Kallen N."/>
            <person name="Kersten P."/>
            <person name="Kohler A."/>
            <person name="Kuees U."/>
            <person name="Kumar T.K.A."/>
            <person name="Kuo A."/>
            <person name="LaButti K."/>
            <person name="Larrondo L.F."/>
            <person name="Lindquist E."/>
            <person name="Ling A."/>
            <person name="Lombard V."/>
            <person name="Lucas S."/>
            <person name="Lundell T."/>
            <person name="Martin R."/>
            <person name="McLaughlin D.J."/>
            <person name="Morgenstern I."/>
            <person name="Morin E."/>
            <person name="Murat C."/>
            <person name="Nagy L.G."/>
            <person name="Nolan M."/>
            <person name="Ohm R.A."/>
            <person name="Patyshakuliyeva A."/>
            <person name="Rokas A."/>
            <person name="Ruiz-Duenas F.J."/>
            <person name="Sabat G."/>
            <person name="Salamov A."/>
            <person name="Samejima M."/>
            <person name="Schmutz J."/>
            <person name="Slot J.C."/>
            <person name="St John F."/>
            <person name="Stenlid J."/>
            <person name="Sun H."/>
            <person name="Sun S."/>
            <person name="Syed K."/>
            <person name="Tsang A."/>
            <person name="Wiebenga A."/>
            <person name="Young D."/>
            <person name="Pisabarro A."/>
            <person name="Eastwood D.C."/>
            <person name="Martin F."/>
            <person name="Cullen D."/>
            <person name="Grigoriev I.V."/>
            <person name="Hibbett D.S."/>
        </authorList>
    </citation>
    <scope>NUCLEOTIDE SEQUENCE</scope>
    <source>
        <strain evidence="2">FP-58527</strain>
    </source>
</reference>
<dbReference type="OrthoDB" id="2158839at2759"/>
<dbReference type="EMBL" id="KE504149">
    <property type="protein sequence ID" value="EPT00403.1"/>
    <property type="molecule type" value="Genomic_DNA"/>
</dbReference>